<keyword evidence="4" id="KW-1185">Reference proteome</keyword>
<keyword evidence="3" id="KW-0378">Hydrolase</keyword>
<evidence type="ECO:0000256" key="1">
    <source>
        <dbReference type="SAM" id="MobiDB-lite"/>
    </source>
</evidence>
<proteinExistence type="predicted"/>
<evidence type="ECO:0000259" key="2">
    <source>
        <dbReference type="Pfam" id="PF02557"/>
    </source>
</evidence>
<organism evidence="3 4">
    <name type="scientific">Xylanibacillus composti</name>
    <dbReference type="NCBI Taxonomy" id="1572762"/>
    <lineage>
        <taxon>Bacteria</taxon>
        <taxon>Bacillati</taxon>
        <taxon>Bacillota</taxon>
        <taxon>Bacilli</taxon>
        <taxon>Bacillales</taxon>
        <taxon>Paenibacillaceae</taxon>
        <taxon>Xylanibacillus</taxon>
    </lineage>
</organism>
<dbReference type="AlphaFoldDB" id="A0A8J4M4B6"/>
<keyword evidence="3" id="KW-0645">Protease</keyword>
<dbReference type="GO" id="GO:0004180">
    <property type="term" value="F:carboxypeptidase activity"/>
    <property type="evidence" value="ECO:0007669"/>
    <property type="project" value="UniProtKB-KW"/>
</dbReference>
<dbReference type="InterPro" id="IPR058193">
    <property type="entry name" value="VanY/YodJ_core_dom"/>
</dbReference>
<feature type="compositionally biased region" description="Polar residues" evidence="1">
    <location>
        <begin position="310"/>
        <end position="321"/>
    </location>
</feature>
<dbReference type="InterPro" id="IPR052179">
    <property type="entry name" value="DD-CPase-like"/>
</dbReference>
<feature type="domain" description="D-alanyl-D-alanine carboxypeptidase-like core" evidence="2">
    <location>
        <begin position="109"/>
        <end position="223"/>
    </location>
</feature>
<dbReference type="InterPro" id="IPR003709">
    <property type="entry name" value="VanY-like_core_dom"/>
</dbReference>
<keyword evidence="3" id="KW-0121">Carboxypeptidase</keyword>
<comment type="caution">
    <text evidence="3">The sequence shown here is derived from an EMBL/GenBank/DDBJ whole genome shotgun (WGS) entry which is preliminary data.</text>
</comment>
<gene>
    <name evidence="3" type="ORF">XYCOK13_32550</name>
</gene>
<dbReference type="Gene3D" id="3.30.200.180">
    <property type="match status" value="1"/>
</dbReference>
<dbReference type="SUPFAM" id="SSF55166">
    <property type="entry name" value="Hedgehog/DD-peptidase"/>
    <property type="match status" value="1"/>
</dbReference>
<name>A0A8J4M4B6_9BACL</name>
<dbReference type="InterPro" id="IPR009045">
    <property type="entry name" value="Zn_M74/Hedgehog-like"/>
</dbReference>
<reference evidence="3" key="1">
    <citation type="submission" date="2021-04" db="EMBL/GenBank/DDBJ databases">
        <title>Draft genome sequence of Xylanibacillus composti strain K13.</title>
        <authorList>
            <person name="Uke A."/>
            <person name="Chhe C."/>
            <person name="Baramee S."/>
            <person name="Kosugi A."/>
        </authorList>
    </citation>
    <scope>NUCLEOTIDE SEQUENCE</scope>
    <source>
        <strain evidence="3">K13</strain>
    </source>
</reference>
<evidence type="ECO:0000313" key="3">
    <source>
        <dbReference type="EMBL" id="GIQ70431.1"/>
    </source>
</evidence>
<accession>A0A8J4M4B6</accession>
<evidence type="ECO:0000313" key="4">
    <source>
        <dbReference type="Proteomes" id="UP000677918"/>
    </source>
</evidence>
<dbReference type="CDD" id="cd14852">
    <property type="entry name" value="LD-carboxypeptidase"/>
    <property type="match status" value="1"/>
</dbReference>
<protein>
    <submittedName>
        <fullName evidence="3">D-Ala-D-Ala carboxypeptidase VanY</fullName>
    </submittedName>
</protein>
<dbReference type="Proteomes" id="UP000677918">
    <property type="component" value="Unassembled WGS sequence"/>
</dbReference>
<dbReference type="Pfam" id="PF02557">
    <property type="entry name" value="VanY"/>
    <property type="match status" value="1"/>
</dbReference>
<dbReference type="PANTHER" id="PTHR34385:SF1">
    <property type="entry name" value="PEPTIDOGLYCAN L-ALANYL-D-GLUTAMATE ENDOPEPTIDASE CWLK"/>
    <property type="match status" value="1"/>
</dbReference>
<dbReference type="GO" id="GO:0006508">
    <property type="term" value="P:proteolysis"/>
    <property type="evidence" value="ECO:0007669"/>
    <property type="project" value="InterPro"/>
</dbReference>
<dbReference type="Gene3D" id="3.30.1380.10">
    <property type="match status" value="1"/>
</dbReference>
<sequence length="377" mass="41960">MKKWLLGLVILLIIGYAVIQVKPEPDNNENVPKENHQVEDENLDENLDEALKGDGIPVRITKDQVYKGNLLLINEVYPVPPGTNVSDAVNLAKNPELINGYGLLDNSIRLTPFLAQKLSVMIAAAHQDGINHFMLTSGYRDEAEQSKQYEENEPGYALPAGFSEHNLGLAVDIGSTQGKMESASEGLWLKENAWKYGFILRYPEDKTEITGIPYEPWHYRYVGLPHSAIMYENNFVLEEYLGFLKERKSIKTTINHEEYSIYYYSVLEDITIHVPADTRYEISGNNMDGVIVTVYSGQGDTPTNDKPENDSSTSDTPTNEGAPTGNRPNDKPQIDTPTSDTPADIDPALEKPEGAFQEDGMPEVKNPEVSIPKEGNG</sequence>
<dbReference type="EMBL" id="BOVK01000049">
    <property type="protein sequence ID" value="GIQ70431.1"/>
    <property type="molecule type" value="Genomic_DNA"/>
</dbReference>
<feature type="region of interest" description="Disordered" evidence="1">
    <location>
        <begin position="294"/>
        <end position="377"/>
    </location>
</feature>
<dbReference type="PANTHER" id="PTHR34385">
    <property type="entry name" value="D-ALANYL-D-ALANINE CARBOXYPEPTIDASE"/>
    <property type="match status" value="1"/>
</dbReference>